<organism evidence="2 3">
    <name type="scientific">Ignatzschineria larvae DSM 13226</name>
    <dbReference type="NCBI Taxonomy" id="1111732"/>
    <lineage>
        <taxon>Bacteria</taxon>
        <taxon>Pseudomonadati</taxon>
        <taxon>Pseudomonadota</taxon>
        <taxon>Gammaproteobacteria</taxon>
        <taxon>Cardiobacteriales</taxon>
        <taxon>Ignatzschineriaceae</taxon>
        <taxon>Ignatzschineria</taxon>
    </lineage>
</organism>
<evidence type="ECO:0000313" key="3">
    <source>
        <dbReference type="Proteomes" id="UP001449178"/>
    </source>
</evidence>
<name>A0ABZ3BX55_9GAMM</name>
<keyword evidence="3" id="KW-1185">Reference proteome</keyword>
<accession>A0ABZ3BX55</accession>
<evidence type="ECO:0000256" key="1">
    <source>
        <dbReference type="SAM" id="Phobius"/>
    </source>
</evidence>
<evidence type="ECO:0000313" key="2">
    <source>
        <dbReference type="EMBL" id="WZW87105.1"/>
    </source>
</evidence>
<sequence>MYFKIEEIPQKVTVSKRAEIKAVLKSFGAKLWPKTARQERWFMVCLVLVILMMIFGYDWVKIGINQRIITQSKERLSELQQQQNDLDGSLVPFQTVLTRDFIQSHWANMLAFDRLLQMWVENQISLQILTINKTEDDVSWRIEGRIVQYQDLMKLETIAGELGFQSEVIWQNPRTTKRDEEAPNGQDITVWITPIGSPINLHILSNDTFNITAG</sequence>
<reference evidence="2 3" key="1">
    <citation type="submission" date="2024-03" db="EMBL/GenBank/DDBJ databases">
        <title>Complete Genome Sequence and Annotation of Ignatzschineria larvae DSM 13226.</title>
        <authorList>
            <person name="Cantrell E."/>
            <person name="Burcham Z.M."/>
        </authorList>
    </citation>
    <scope>NUCLEOTIDE SEQUENCE [LARGE SCALE GENOMIC DNA]</scope>
    <source>
        <strain evidence="2 3">DSM 13226</strain>
    </source>
</reference>
<dbReference type="RefSeq" id="WP_026878464.1">
    <property type="nucleotide sequence ID" value="NZ_AZOD01000009.1"/>
</dbReference>
<proteinExistence type="predicted"/>
<keyword evidence="1" id="KW-1133">Transmembrane helix</keyword>
<keyword evidence="1" id="KW-0472">Membrane</keyword>
<protein>
    <submittedName>
        <fullName evidence="2">Uncharacterized protein</fullName>
    </submittedName>
</protein>
<dbReference type="EMBL" id="CP150637">
    <property type="protein sequence ID" value="WZW87105.1"/>
    <property type="molecule type" value="Genomic_DNA"/>
</dbReference>
<dbReference type="Proteomes" id="UP001449178">
    <property type="component" value="Chromosome"/>
</dbReference>
<feature type="transmembrane region" description="Helical" evidence="1">
    <location>
        <begin position="41"/>
        <end position="60"/>
    </location>
</feature>
<gene>
    <name evidence="2" type="ORF">WMO13_06900</name>
</gene>
<keyword evidence="1" id="KW-0812">Transmembrane</keyword>